<sequence>MNQSAPDSPETFASKAIFVARQPIFDAKEKVWAYELLFRKSGQASTADVAEDDLATASVIADGFALAFGGMDKNRKAFINFPQRLLLDDTVFALPREICVVEVLETIVPSPQIMAALSRIKQSGYVLALDDYVGQPGYEDIIRLADIVKVDVLGMTPERLRQVSLDLRRYGCRLLAEKVEDRATYELAKQLGFTLFQGFFFSRPETMTGSKVPTPVIAKMRLLRALSGDDFDVRELTRIISSDPSVSYRLLNFINSAAFSLRAKIQSIGQALTLLGKQQIKQWFLAVIISDFDSSAKVQEAAYTSLQRARYLQRLGELLRAREFPADTLFLLGLFSKLDVLLAQPMDKLLQTIPLERDVEDALLSRPSPYWAWLSLVEDIELGNWEDVFRFLDTRGLDQAASASCYAEAIGWTQTLLRMKGAS</sequence>
<dbReference type="SMART" id="SM00052">
    <property type="entry name" value="EAL"/>
    <property type="match status" value="1"/>
</dbReference>
<gene>
    <name evidence="2" type="ORF">SAMN04488503_1141</name>
</gene>
<evidence type="ECO:0000259" key="1">
    <source>
        <dbReference type="PROSITE" id="PS51833"/>
    </source>
</evidence>
<dbReference type="OrthoDB" id="9804751at2"/>
<organism evidence="2 3">
    <name type="scientific">Humidesulfovibrio mexicanus</name>
    <dbReference type="NCBI Taxonomy" id="147047"/>
    <lineage>
        <taxon>Bacteria</taxon>
        <taxon>Pseudomonadati</taxon>
        <taxon>Thermodesulfobacteriota</taxon>
        <taxon>Desulfovibrionia</taxon>
        <taxon>Desulfovibrionales</taxon>
        <taxon>Desulfovibrionaceae</taxon>
        <taxon>Humidesulfovibrio</taxon>
    </lineage>
</organism>
<dbReference type="Pfam" id="PF08668">
    <property type="entry name" value="HDOD"/>
    <property type="match status" value="1"/>
</dbReference>
<reference evidence="2 3" key="1">
    <citation type="submission" date="2017-06" db="EMBL/GenBank/DDBJ databases">
        <authorList>
            <person name="Kim H.J."/>
            <person name="Triplett B.A."/>
        </authorList>
    </citation>
    <scope>NUCLEOTIDE SEQUENCE [LARGE SCALE GENOMIC DNA]</scope>
    <source>
        <strain evidence="2 3">DSM 13116</strain>
    </source>
</reference>
<dbReference type="SUPFAM" id="SSF141868">
    <property type="entry name" value="EAL domain-like"/>
    <property type="match status" value="1"/>
</dbReference>
<keyword evidence="3" id="KW-1185">Reference proteome</keyword>
<dbReference type="Pfam" id="PF00563">
    <property type="entry name" value="EAL"/>
    <property type="match status" value="1"/>
</dbReference>
<feature type="domain" description="HDOD" evidence="1">
    <location>
        <begin position="212"/>
        <end position="401"/>
    </location>
</feature>
<name>A0A238Z047_9BACT</name>
<accession>A0A238Z047</accession>
<dbReference type="RefSeq" id="WP_089272619.1">
    <property type="nucleotide sequence ID" value="NZ_FZOC01000002.1"/>
</dbReference>
<dbReference type="Proteomes" id="UP000198324">
    <property type="component" value="Unassembled WGS sequence"/>
</dbReference>
<dbReference type="InterPro" id="IPR001633">
    <property type="entry name" value="EAL_dom"/>
</dbReference>
<dbReference type="AlphaFoldDB" id="A0A238Z047"/>
<dbReference type="InterPro" id="IPR052340">
    <property type="entry name" value="RNase_Y/CdgJ"/>
</dbReference>
<dbReference type="InterPro" id="IPR013976">
    <property type="entry name" value="HDOD"/>
</dbReference>
<dbReference type="EMBL" id="FZOC01000002">
    <property type="protein sequence ID" value="SNR76795.1"/>
    <property type="molecule type" value="Genomic_DNA"/>
</dbReference>
<dbReference type="Gene3D" id="3.20.20.450">
    <property type="entry name" value="EAL domain"/>
    <property type="match status" value="1"/>
</dbReference>
<dbReference type="SUPFAM" id="SSF109604">
    <property type="entry name" value="HD-domain/PDEase-like"/>
    <property type="match status" value="1"/>
</dbReference>
<evidence type="ECO:0000313" key="2">
    <source>
        <dbReference type="EMBL" id="SNR76795.1"/>
    </source>
</evidence>
<dbReference type="InterPro" id="IPR014408">
    <property type="entry name" value="dGMP_Pdiesterase_EAL/HD-GYP"/>
</dbReference>
<evidence type="ECO:0000313" key="3">
    <source>
        <dbReference type="Proteomes" id="UP000198324"/>
    </source>
</evidence>
<dbReference type="PIRSF" id="PIRSF003180">
    <property type="entry name" value="DiGMPpdiest_YuxH"/>
    <property type="match status" value="1"/>
</dbReference>
<protein>
    <submittedName>
        <fullName evidence="2">EAL and modified HD-GYP domain-containing signal transduction protein</fullName>
    </submittedName>
</protein>
<dbReference type="Gene3D" id="1.10.3210.10">
    <property type="entry name" value="Hypothetical protein af1432"/>
    <property type="match status" value="1"/>
</dbReference>
<proteinExistence type="predicted"/>
<dbReference type="PROSITE" id="PS51833">
    <property type="entry name" value="HDOD"/>
    <property type="match status" value="1"/>
</dbReference>
<dbReference type="InterPro" id="IPR035919">
    <property type="entry name" value="EAL_sf"/>
</dbReference>
<dbReference type="PANTHER" id="PTHR33525:SF4">
    <property type="entry name" value="CYCLIC DI-GMP PHOSPHODIESTERASE CDGJ"/>
    <property type="match status" value="1"/>
</dbReference>
<dbReference type="PANTHER" id="PTHR33525">
    <property type="match status" value="1"/>
</dbReference>